<reference evidence="1" key="1">
    <citation type="journal article" date="2023" name="IScience">
        <title>Live-bearing cockroach genome reveals convergent evolutionary mechanisms linked to viviparity in insects and beyond.</title>
        <authorList>
            <person name="Fouks B."/>
            <person name="Harrison M.C."/>
            <person name="Mikhailova A.A."/>
            <person name="Marchal E."/>
            <person name="English S."/>
            <person name="Carruthers M."/>
            <person name="Jennings E.C."/>
            <person name="Chiamaka E.L."/>
            <person name="Frigard R.A."/>
            <person name="Pippel M."/>
            <person name="Attardo G.M."/>
            <person name="Benoit J.B."/>
            <person name="Bornberg-Bauer E."/>
            <person name="Tobe S.S."/>
        </authorList>
    </citation>
    <scope>NUCLEOTIDE SEQUENCE</scope>
    <source>
        <strain evidence="1">Stay&amp;Tobe</strain>
    </source>
</reference>
<dbReference type="Proteomes" id="UP001233999">
    <property type="component" value="Unassembled WGS sequence"/>
</dbReference>
<protein>
    <submittedName>
        <fullName evidence="1">Uncharacterized protein</fullName>
    </submittedName>
</protein>
<evidence type="ECO:0000313" key="2">
    <source>
        <dbReference type="Proteomes" id="UP001233999"/>
    </source>
</evidence>
<gene>
    <name evidence="1" type="ORF">L9F63_002975</name>
</gene>
<feature type="non-terminal residue" evidence="1">
    <location>
        <position position="69"/>
    </location>
</feature>
<comment type="caution">
    <text evidence="1">The sequence shown here is derived from an EMBL/GenBank/DDBJ whole genome shotgun (WGS) entry which is preliminary data.</text>
</comment>
<dbReference type="AlphaFoldDB" id="A0AAD7ZS95"/>
<sequence length="69" mass="7770">MNRFQSRNSIPIAMFAADLPAKSVDSSMDIQMFLSATDFRITSITLSVQLSLFTNTTNTFIFILRDVCD</sequence>
<proteinExistence type="predicted"/>
<organism evidence="1 2">
    <name type="scientific">Diploptera punctata</name>
    <name type="common">Pacific beetle cockroach</name>
    <dbReference type="NCBI Taxonomy" id="6984"/>
    <lineage>
        <taxon>Eukaryota</taxon>
        <taxon>Metazoa</taxon>
        <taxon>Ecdysozoa</taxon>
        <taxon>Arthropoda</taxon>
        <taxon>Hexapoda</taxon>
        <taxon>Insecta</taxon>
        <taxon>Pterygota</taxon>
        <taxon>Neoptera</taxon>
        <taxon>Polyneoptera</taxon>
        <taxon>Dictyoptera</taxon>
        <taxon>Blattodea</taxon>
        <taxon>Blaberoidea</taxon>
        <taxon>Blaberidae</taxon>
        <taxon>Diplopterinae</taxon>
        <taxon>Diploptera</taxon>
    </lineage>
</organism>
<accession>A0AAD7ZS95</accession>
<name>A0AAD7ZS95_DIPPU</name>
<evidence type="ECO:0000313" key="1">
    <source>
        <dbReference type="EMBL" id="KAJ9585212.1"/>
    </source>
</evidence>
<keyword evidence="2" id="KW-1185">Reference proteome</keyword>
<dbReference type="EMBL" id="JASPKZ010007290">
    <property type="protein sequence ID" value="KAJ9585212.1"/>
    <property type="molecule type" value="Genomic_DNA"/>
</dbReference>
<reference evidence="1" key="2">
    <citation type="submission" date="2023-05" db="EMBL/GenBank/DDBJ databases">
        <authorList>
            <person name="Fouks B."/>
        </authorList>
    </citation>
    <scope>NUCLEOTIDE SEQUENCE</scope>
    <source>
        <strain evidence="1">Stay&amp;Tobe</strain>
        <tissue evidence="1">Testes</tissue>
    </source>
</reference>